<dbReference type="RefSeq" id="XP_023187765.1">
    <property type="nucleotide sequence ID" value="XM_023331997.1"/>
</dbReference>
<dbReference type="eggNOG" id="ENOG502QTHS">
    <property type="taxonomic scope" value="Eukaryota"/>
</dbReference>
<dbReference type="RefSeq" id="XP_023187766.1">
    <property type="nucleotide sequence ID" value="XM_023331998.1"/>
</dbReference>
<evidence type="ECO:0000256" key="5">
    <source>
        <dbReference type="PROSITE-ProRule" id="PRU00581"/>
    </source>
</evidence>
<feature type="transmembrane region" description="Helical" evidence="7">
    <location>
        <begin position="216"/>
        <end position="239"/>
    </location>
</feature>
<dbReference type="OrthoDB" id="8844724at2759"/>
<feature type="compositionally biased region" description="Polar residues" evidence="6">
    <location>
        <begin position="30"/>
        <end position="40"/>
    </location>
</feature>
<dbReference type="PROSITE" id="PS51225">
    <property type="entry name" value="MARVEL"/>
    <property type="match status" value="1"/>
</dbReference>
<feature type="compositionally biased region" description="Basic residues" evidence="6">
    <location>
        <begin position="1"/>
        <end position="10"/>
    </location>
</feature>
<evidence type="ECO:0000256" key="7">
    <source>
        <dbReference type="SAM" id="Phobius"/>
    </source>
</evidence>
<keyword evidence="10" id="KW-1185">Reference proteome</keyword>
<dbReference type="Ensembl" id="ENSXMAT00000036148.1">
    <property type="protein sequence ID" value="ENSXMAP00000038026.1"/>
    <property type="gene ID" value="ENSXMAG00000007954.2"/>
</dbReference>
<evidence type="ECO:0000259" key="8">
    <source>
        <dbReference type="PROSITE" id="PS51225"/>
    </source>
</evidence>
<evidence type="ECO:0000256" key="1">
    <source>
        <dbReference type="ARBA" id="ARBA00004141"/>
    </source>
</evidence>
<dbReference type="InterPro" id="IPR008253">
    <property type="entry name" value="Marvel"/>
</dbReference>
<dbReference type="RefSeq" id="XP_023187768.1">
    <property type="nucleotide sequence ID" value="XM_023332000.1"/>
</dbReference>
<dbReference type="RefSeq" id="XP_023187767.1">
    <property type="nucleotide sequence ID" value="XM_023331999.1"/>
</dbReference>
<keyword evidence="4 5" id="KW-0472">Membrane</keyword>
<accession>M4A0H5</accession>
<dbReference type="PANTHER" id="PTHR34609:SF17">
    <property type="entry name" value="GEO08273P1-RELATED"/>
    <property type="match status" value="1"/>
</dbReference>
<organism evidence="9 10">
    <name type="scientific">Xiphophorus maculatus</name>
    <name type="common">Southern platyfish</name>
    <name type="synonym">Platypoecilus maculatus</name>
    <dbReference type="NCBI Taxonomy" id="8083"/>
    <lineage>
        <taxon>Eukaryota</taxon>
        <taxon>Metazoa</taxon>
        <taxon>Chordata</taxon>
        <taxon>Craniata</taxon>
        <taxon>Vertebrata</taxon>
        <taxon>Euteleostomi</taxon>
        <taxon>Actinopterygii</taxon>
        <taxon>Neopterygii</taxon>
        <taxon>Teleostei</taxon>
        <taxon>Neoteleostei</taxon>
        <taxon>Acanthomorphata</taxon>
        <taxon>Ovalentaria</taxon>
        <taxon>Atherinomorphae</taxon>
        <taxon>Cyprinodontiformes</taxon>
        <taxon>Poeciliidae</taxon>
        <taxon>Poeciliinae</taxon>
        <taxon>Xiphophorus</taxon>
    </lineage>
</organism>
<evidence type="ECO:0000256" key="3">
    <source>
        <dbReference type="ARBA" id="ARBA00022989"/>
    </source>
</evidence>
<name>M4A0H5_XIPMA</name>
<dbReference type="InterPro" id="IPR053077">
    <property type="entry name" value="MARVEL_domain_protein_3"/>
</dbReference>
<dbReference type="PANTHER" id="PTHR34609">
    <property type="entry name" value="GEO08273P1-RELATED"/>
    <property type="match status" value="1"/>
</dbReference>
<dbReference type="CTD" id="91862"/>
<dbReference type="Ensembl" id="ENSXMAT00000007977.2">
    <property type="protein sequence ID" value="ENSXMAP00000007969.1"/>
    <property type="gene ID" value="ENSXMAG00000007954.2"/>
</dbReference>
<sequence length="315" mass="35831">MPDRGRHHRRSDVSAESKSRDYSHRGQHSLYDNQRHSQNPGGVEERFSSDRRTKENRKREVTSPPFHKGSAPYIAHERPSTLPRETSVYNHEVYQQQHREALYNLRYILTSRGICQLMEISVNLLIIICAAVPYSNKGGYRDLASLGGIYAYYFGGASAFTGADADRVKELDRLFHQLKQPPYVFSMACGGILMIYAGVMFALGVFRVSYRWPIALLVEAVVNFLIGLGYIAGLVFYFIKIQETYQNPICQEREQMYKSKGHKGFDCIFNGADIAGGLFGVAGIFVFIFGGVLAVRAFKSMREQKNERTNEDNYF</sequence>
<feature type="compositionally biased region" description="Basic and acidic residues" evidence="6">
    <location>
        <begin position="11"/>
        <end position="24"/>
    </location>
</feature>
<dbReference type="RefSeq" id="XP_005810547.1">
    <property type="nucleotide sequence ID" value="XM_005810490.2"/>
</dbReference>
<feature type="domain" description="MARVEL" evidence="8">
    <location>
        <begin position="107"/>
        <end position="299"/>
    </location>
</feature>
<evidence type="ECO:0000313" key="10">
    <source>
        <dbReference type="Proteomes" id="UP000002852"/>
    </source>
</evidence>
<evidence type="ECO:0000256" key="4">
    <source>
        <dbReference type="ARBA" id="ARBA00023136"/>
    </source>
</evidence>
<feature type="region of interest" description="Disordered" evidence="6">
    <location>
        <begin position="1"/>
        <end position="80"/>
    </location>
</feature>
<reference evidence="9" key="3">
    <citation type="submission" date="2025-05" db="UniProtKB">
        <authorList>
            <consortium name="Ensembl"/>
        </authorList>
    </citation>
    <scope>IDENTIFICATION</scope>
    <source>
        <strain evidence="9">JP 163 A</strain>
    </source>
</reference>
<evidence type="ECO:0000313" key="9">
    <source>
        <dbReference type="Ensembl" id="ENSXMAP00000007969.1"/>
    </source>
</evidence>
<reference evidence="10" key="2">
    <citation type="journal article" date="2013" name="Nat. Genet.">
        <title>The genome of the platyfish, Xiphophorus maculatus, provides insights into evolutionary adaptation and several complex traits.</title>
        <authorList>
            <person name="Schartl M."/>
            <person name="Walter R.B."/>
            <person name="Shen Y."/>
            <person name="Garcia T."/>
            <person name="Catchen J."/>
            <person name="Amores A."/>
            <person name="Braasch I."/>
            <person name="Chalopin D."/>
            <person name="Volff J.N."/>
            <person name="Lesch K.P."/>
            <person name="Bisazza A."/>
            <person name="Minx P."/>
            <person name="Hillier L."/>
            <person name="Wilson R.K."/>
            <person name="Fuerstenberg S."/>
            <person name="Boore J."/>
            <person name="Searle S."/>
            <person name="Postlethwait J.H."/>
            <person name="Warren W.C."/>
        </authorList>
    </citation>
    <scope>NUCLEOTIDE SEQUENCE [LARGE SCALE GENOMIC DNA]</scope>
    <source>
        <strain evidence="10">JP 163 A</strain>
    </source>
</reference>
<dbReference type="HOGENOM" id="CLU_053264_2_0_1"/>
<dbReference type="Proteomes" id="UP000002852">
    <property type="component" value="Unassembled WGS sequence"/>
</dbReference>
<comment type="subcellular location">
    <subcellularLocation>
        <location evidence="1">Membrane</location>
        <topology evidence="1">Multi-pass membrane protein</topology>
    </subcellularLocation>
</comment>
<feature type="transmembrane region" description="Helical" evidence="7">
    <location>
        <begin position="183"/>
        <end position="204"/>
    </location>
</feature>
<evidence type="ECO:0000256" key="2">
    <source>
        <dbReference type="ARBA" id="ARBA00022692"/>
    </source>
</evidence>
<proteinExistence type="predicted"/>
<keyword evidence="2 5" id="KW-0812">Transmembrane</keyword>
<dbReference type="GeneTree" id="ENSGT00950000183102"/>
<dbReference type="OMA" id="YTHNRDY"/>
<dbReference type="GeneID" id="102221498"/>
<dbReference type="AlphaFoldDB" id="M4A0H5"/>
<dbReference type="GO" id="GO:0016020">
    <property type="term" value="C:membrane"/>
    <property type="evidence" value="ECO:0007669"/>
    <property type="project" value="UniProtKB-SubCell"/>
</dbReference>
<dbReference type="KEGG" id="xma:102221498"/>
<feature type="transmembrane region" description="Helical" evidence="7">
    <location>
        <begin position="274"/>
        <end position="298"/>
    </location>
</feature>
<evidence type="ECO:0000256" key="6">
    <source>
        <dbReference type="SAM" id="MobiDB-lite"/>
    </source>
</evidence>
<reference evidence="10" key="1">
    <citation type="submission" date="2012-01" db="EMBL/GenBank/DDBJ databases">
        <authorList>
            <person name="Walter R."/>
            <person name="Schartl M."/>
            <person name="Warren W."/>
        </authorList>
    </citation>
    <scope>NUCLEOTIDE SEQUENCE [LARGE SCALE GENOMIC DNA]</scope>
    <source>
        <strain evidence="10">JP 163 A</strain>
    </source>
</reference>
<keyword evidence="3 7" id="KW-1133">Transmembrane helix</keyword>
<protein>
    <submittedName>
        <fullName evidence="9">MARVEL domain containing 3</fullName>
    </submittedName>
</protein>
<feature type="compositionally biased region" description="Basic and acidic residues" evidence="6">
    <location>
        <begin position="43"/>
        <end position="61"/>
    </location>
</feature>